<gene>
    <name evidence="3" type="ORF">R70211_02512</name>
</gene>
<evidence type="ECO:0000259" key="2">
    <source>
        <dbReference type="Pfam" id="PF26505"/>
    </source>
</evidence>
<accession>A0A9N8MPR7</accession>
<evidence type="ECO:0000313" key="4">
    <source>
        <dbReference type="Proteomes" id="UP000675121"/>
    </source>
</evidence>
<dbReference type="EMBL" id="CAJNAS010000006">
    <property type="protein sequence ID" value="CAE6887703.1"/>
    <property type="molecule type" value="Genomic_DNA"/>
</dbReference>
<reference evidence="3" key="1">
    <citation type="submission" date="2021-02" db="EMBL/GenBank/DDBJ databases">
        <authorList>
            <person name="Vanwijnsberghe S."/>
        </authorList>
    </citation>
    <scope>NUCLEOTIDE SEQUENCE</scope>
    <source>
        <strain evidence="3">R-70211</strain>
    </source>
</reference>
<proteinExistence type="predicted"/>
<dbReference type="InterPro" id="IPR059013">
    <property type="entry name" value="DUF8168_N"/>
</dbReference>
<evidence type="ECO:0000313" key="3">
    <source>
        <dbReference type="EMBL" id="CAE6887703.1"/>
    </source>
</evidence>
<protein>
    <submittedName>
        <fullName evidence="3">Uncharacterized protein</fullName>
    </submittedName>
</protein>
<evidence type="ECO:0000259" key="1">
    <source>
        <dbReference type="Pfam" id="PF26504"/>
    </source>
</evidence>
<dbReference type="InterPro" id="IPR059012">
    <property type="entry name" value="DUF8168_C"/>
</dbReference>
<name>A0A9N8MPR7_9BURK</name>
<feature type="domain" description="DUF8168" evidence="2">
    <location>
        <begin position="23"/>
        <end position="120"/>
    </location>
</feature>
<dbReference type="Pfam" id="PF26505">
    <property type="entry name" value="DUF8168_N"/>
    <property type="match status" value="1"/>
</dbReference>
<dbReference type="AlphaFoldDB" id="A0A9N8MPR7"/>
<dbReference type="Pfam" id="PF26504">
    <property type="entry name" value="DUF8168_C"/>
    <property type="match status" value="1"/>
</dbReference>
<feature type="domain" description="DUF8168" evidence="1">
    <location>
        <begin position="142"/>
        <end position="255"/>
    </location>
</feature>
<comment type="caution">
    <text evidence="3">The sequence shown here is derived from an EMBL/GenBank/DDBJ whole genome shotgun (WGS) entry which is preliminary data.</text>
</comment>
<dbReference type="Proteomes" id="UP000675121">
    <property type="component" value="Unassembled WGS sequence"/>
</dbReference>
<keyword evidence="4" id="KW-1185">Reference proteome</keyword>
<organism evidence="3 4">
    <name type="scientific">Paraburkholderia domus</name>
    <dbReference type="NCBI Taxonomy" id="2793075"/>
    <lineage>
        <taxon>Bacteria</taxon>
        <taxon>Pseudomonadati</taxon>
        <taxon>Pseudomonadota</taxon>
        <taxon>Betaproteobacteria</taxon>
        <taxon>Burkholderiales</taxon>
        <taxon>Burkholderiaceae</taxon>
        <taxon>Paraburkholderia</taxon>
    </lineage>
</organism>
<sequence>MRSRCRATIEDFSTLSASIMEPYLFYGVVLPERAQLSLQFTLGFSHLVSGVKGEAKVSILFNQVAVRVESEHDWDIFDLRNVVKNIVQNHLAMVGYLMGYAYELEITRVLNQGREIDWVFGIDIPCLTERSEGINLQESLMKLRDKTIGTNGVFLNRCFADLVSSMKHADDTGFYCYRAIESLRHHCAAVHGLTDAGKPKQWEKFREVSGCTEETLRSIKSAADPLRHGEASGGTSEGRAKLLTDTWDVVDGYLNGV</sequence>